<dbReference type="SUPFAM" id="SSF54106">
    <property type="entry name" value="LysM domain"/>
    <property type="match status" value="1"/>
</dbReference>
<accession>A0A9P8G2Z3</accession>
<feature type="non-terminal residue" evidence="3">
    <location>
        <position position="436"/>
    </location>
</feature>
<dbReference type="SMART" id="SM00257">
    <property type="entry name" value="LysM"/>
    <property type="match status" value="1"/>
</dbReference>
<evidence type="ECO:0000313" key="3">
    <source>
        <dbReference type="EMBL" id="KAG9988832.1"/>
    </source>
</evidence>
<reference evidence="3" key="2">
    <citation type="submission" date="2021-08" db="EMBL/GenBank/DDBJ databases">
        <authorList>
            <person name="Gostincar C."/>
            <person name="Sun X."/>
            <person name="Song Z."/>
            <person name="Gunde-Cimerman N."/>
        </authorList>
    </citation>
    <scope>NUCLEOTIDE SEQUENCE</scope>
    <source>
        <strain evidence="3">EXF-9298</strain>
    </source>
</reference>
<sequence length="436" mass="46949">MLAPLESMPVCISAMPLVCSSSPKATYQVSSNETCASIAAARNTTVQDIIELNPLADCSVLGAGTNQLCILRDQSAGGGSEFVNYQLLSVLVHAFSPSDPGLMDLYQTFMTAPTQNNSDTVMHELMTLFVTSRGQQTLLDLEQSNLLISELETAYAGKTRSDYCVSTARADPNSDAGAVHACFCGNAYPFLTCISKMWSLYTVNGTASSNARSTRRRRDQSRKSTPHLEQPAQMKRGLCSTSPPWDEVWGKVDLSVEVSQDGVKSSGKNQACAGVGCCVPLPGFDILCAGISGEICATADLSAYAGALLRGETSSAAWQEKAVEIADTTHSSIQIEICVTGVEELEKFGLDLCEPIAEVDIYPIKGDIDWTLTIGVVLFYVEFDGTVHHAGRVDIGQCADCTDHKQYCFAQVGESWFDGVSLVINLLFFKLRFDLG</sequence>
<evidence type="ECO:0000256" key="1">
    <source>
        <dbReference type="SAM" id="MobiDB-lite"/>
    </source>
</evidence>
<evidence type="ECO:0000313" key="4">
    <source>
        <dbReference type="Proteomes" id="UP000729357"/>
    </source>
</evidence>
<dbReference type="Proteomes" id="UP000729357">
    <property type="component" value="Unassembled WGS sequence"/>
</dbReference>
<dbReference type="CDD" id="cd00118">
    <property type="entry name" value="LysM"/>
    <property type="match status" value="1"/>
</dbReference>
<dbReference type="Gene3D" id="3.10.350.10">
    <property type="entry name" value="LysM domain"/>
    <property type="match status" value="1"/>
</dbReference>
<evidence type="ECO:0000259" key="2">
    <source>
        <dbReference type="PROSITE" id="PS51782"/>
    </source>
</evidence>
<feature type="domain" description="LysM" evidence="2">
    <location>
        <begin position="25"/>
        <end position="69"/>
    </location>
</feature>
<dbReference type="PROSITE" id="PS51782">
    <property type="entry name" value="LYSM"/>
    <property type="match status" value="1"/>
</dbReference>
<organism evidence="3 4">
    <name type="scientific">Aureobasidium melanogenum</name>
    <name type="common">Aureobasidium pullulans var. melanogenum</name>
    <dbReference type="NCBI Taxonomy" id="46634"/>
    <lineage>
        <taxon>Eukaryota</taxon>
        <taxon>Fungi</taxon>
        <taxon>Dikarya</taxon>
        <taxon>Ascomycota</taxon>
        <taxon>Pezizomycotina</taxon>
        <taxon>Dothideomycetes</taxon>
        <taxon>Dothideomycetidae</taxon>
        <taxon>Dothideales</taxon>
        <taxon>Saccotheciaceae</taxon>
        <taxon>Aureobasidium</taxon>
    </lineage>
</organism>
<dbReference type="EMBL" id="JAHFXS010000123">
    <property type="protein sequence ID" value="KAG9988832.1"/>
    <property type="molecule type" value="Genomic_DNA"/>
</dbReference>
<dbReference type="AlphaFoldDB" id="A0A9P8G2Z3"/>
<protein>
    <recommendedName>
        <fullName evidence="2">LysM domain-containing protein</fullName>
    </recommendedName>
</protein>
<gene>
    <name evidence="3" type="ORF">KCU98_g2323</name>
</gene>
<proteinExistence type="predicted"/>
<dbReference type="Pfam" id="PF01476">
    <property type="entry name" value="LysM"/>
    <property type="match status" value="1"/>
</dbReference>
<reference evidence="3" key="1">
    <citation type="journal article" date="2021" name="J Fungi (Basel)">
        <title>Virulence traits and population genomics of the black yeast Aureobasidium melanogenum.</title>
        <authorList>
            <person name="Cernosa A."/>
            <person name="Sun X."/>
            <person name="Gostincar C."/>
            <person name="Fang C."/>
            <person name="Gunde-Cimerman N."/>
            <person name="Song Z."/>
        </authorList>
    </citation>
    <scope>NUCLEOTIDE SEQUENCE</scope>
    <source>
        <strain evidence="3">EXF-9298</strain>
    </source>
</reference>
<keyword evidence="4" id="KW-1185">Reference proteome</keyword>
<dbReference type="InterPro" id="IPR036779">
    <property type="entry name" value="LysM_dom_sf"/>
</dbReference>
<dbReference type="InterPro" id="IPR018392">
    <property type="entry name" value="LysM"/>
</dbReference>
<name>A0A9P8G2Z3_AURME</name>
<feature type="region of interest" description="Disordered" evidence="1">
    <location>
        <begin position="209"/>
        <end position="237"/>
    </location>
</feature>
<comment type="caution">
    <text evidence="3">The sequence shown here is derived from an EMBL/GenBank/DDBJ whole genome shotgun (WGS) entry which is preliminary data.</text>
</comment>